<evidence type="ECO:0000256" key="1">
    <source>
        <dbReference type="SAM" id="Phobius"/>
    </source>
</evidence>
<dbReference type="AlphaFoldDB" id="A0A096B5B6"/>
<feature type="transmembrane region" description="Helical" evidence="1">
    <location>
        <begin position="58"/>
        <end position="82"/>
    </location>
</feature>
<name>A0A096B5B6_FLAPL</name>
<keyword evidence="3" id="KW-1185">Reference proteome</keyword>
<protein>
    <recommendedName>
        <fullName evidence="4">Glutamyl-tRNA amidotransferase</fullName>
    </recommendedName>
</protein>
<proteinExistence type="predicted"/>
<feature type="transmembrane region" description="Helical" evidence="1">
    <location>
        <begin position="94"/>
        <end position="115"/>
    </location>
</feature>
<accession>A0A096B5B6</accession>
<keyword evidence="1" id="KW-0472">Membrane</keyword>
<keyword evidence="1" id="KW-0812">Transmembrane</keyword>
<dbReference type="eggNOG" id="ENOG50342XR">
    <property type="taxonomic scope" value="Bacteria"/>
</dbReference>
<reference evidence="2 3" key="1">
    <citation type="submission" date="2011-08" db="EMBL/GenBank/DDBJ databases">
        <title>The Genome Sequence of Clostridium orbiscindens 1_3_50AFAA.</title>
        <authorList>
            <consortium name="The Broad Institute Genome Sequencing Platform"/>
            <person name="Earl A."/>
            <person name="Ward D."/>
            <person name="Feldgarden M."/>
            <person name="Gevers D."/>
            <person name="Daigneault M."/>
            <person name="Strauss J."/>
            <person name="Allen-Vercoe E."/>
            <person name="Young S.K."/>
            <person name="Zeng Q."/>
            <person name="Gargeya S."/>
            <person name="Fitzgerald M."/>
            <person name="Haas B."/>
            <person name="Abouelleil A."/>
            <person name="Alvarado L."/>
            <person name="Arachchi H.M."/>
            <person name="Berlin A."/>
            <person name="Brown A."/>
            <person name="Chapman S.B."/>
            <person name="Chen Z."/>
            <person name="Dunbar C."/>
            <person name="Freedman E."/>
            <person name="Gearin G."/>
            <person name="Gellesch M."/>
            <person name="Goldberg J."/>
            <person name="Griggs A."/>
            <person name="Gujja S."/>
            <person name="Heiman D."/>
            <person name="Howarth C."/>
            <person name="Larson L."/>
            <person name="Lui A."/>
            <person name="MacDonald P.J.P."/>
            <person name="Montmayeur A."/>
            <person name="Murphy C."/>
            <person name="Neiman D."/>
            <person name="Pearson M."/>
            <person name="Priest M."/>
            <person name="Roberts A."/>
            <person name="Saif S."/>
            <person name="Shea T."/>
            <person name="Shenoy N."/>
            <person name="Sisk P."/>
            <person name="Stolte C."/>
            <person name="Sykes S."/>
            <person name="Wortman J."/>
            <person name="Nusbaum C."/>
            <person name="Birren B."/>
        </authorList>
    </citation>
    <scope>NUCLEOTIDE SEQUENCE [LARGE SCALE GENOMIC DNA]</scope>
    <source>
        <strain evidence="2 3">1_3_50AFAA</strain>
    </source>
</reference>
<evidence type="ECO:0008006" key="4">
    <source>
        <dbReference type="Google" id="ProtNLM"/>
    </source>
</evidence>
<organism evidence="2 3">
    <name type="scientific">Flavonifractor plautii 1_3_50AFAA</name>
    <dbReference type="NCBI Taxonomy" id="742738"/>
    <lineage>
        <taxon>Bacteria</taxon>
        <taxon>Bacillati</taxon>
        <taxon>Bacillota</taxon>
        <taxon>Clostridia</taxon>
        <taxon>Eubacteriales</taxon>
        <taxon>Oscillospiraceae</taxon>
        <taxon>Flavonifractor</taxon>
    </lineage>
</organism>
<dbReference type="PATRIC" id="fig|742738.3.peg.3109"/>
<sequence>MLNKKHPQPNTLSQWRTGRGHRLYFSAVLMLTLCAALACPALAADTDPLTIVNNLSDFIFSCIKAVGVIVLGWGIVQLGMSIQSHDASQRTQGILCVFGGLLIAFSKEILSAIGVV</sequence>
<evidence type="ECO:0000313" key="2">
    <source>
        <dbReference type="EMBL" id="KGF54230.1"/>
    </source>
</evidence>
<dbReference type="HOGENOM" id="CLU_169508_0_0_9"/>
<dbReference type="Proteomes" id="UP000029585">
    <property type="component" value="Unassembled WGS sequence"/>
</dbReference>
<gene>
    <name evidence="2" type="ORF">HMPREF9460_03024</name>
</gene>
<feature type="transmembrane region" description="Helical" evidence="1">
    <location>
        <begin position="23"/>
        <end position="43"/>
    </location>
</feature>
<dbReference type="EMBL" id="ADLO01000092">
    <property type="protein sequence ID" value="KGF54230.1"/>
    <property type="molecule type" value="Genomic_DNA"/>
</dbReference>
<dbReference type="RefSeq" id="WP_009261146.1">
    <property type="nucleotide sequence ID" value="NZ_KN174164.1"/>
</dbReference>
<evidence type="ECO:0000313" key="3">
    <source>
        <dbReference type="Proteomes" id="UP000029585"/>
    </source>
</evidence>
<keyword evidence="1" id="KW-1133">Transmembrane helix</keyword>
<comment type="caution">
    <text evidence="2">The sequence shown here is derived from an EMBL/GenBank/DDBJ whole genome shotgun (WGS) entry which is preliminary data.</text>
</comment>